<dbReference type="PANTHER" id="PTHR48451">
    <property type="entry name" value="DUF4218 DOMAIN-CONTAINING PROTEIN"/>
    <property type="match status" value="1"/>
</dbReference>
<dbReference type="OrthoDB" id="1919442at2759"/>
<dbReference type="Proteomes" id="UP000737018">
    <property type="component" value="Unassembled WGS sequence"/>
</dbReference>
<evidence type="ECO:0000256" key="1">
    <source>
        <dbReference type="SAM" id="MobiDB-lite"/>
    </source>
</evidence>
<feature type="domain" description="DUF4218" evidence="2">
    <location>
        <begin position="1"/>
        <end position="54"/>
    </location>
</feature>
<sequence>MYPIERYLGRLKSYVRNRAAPEGSIAEGYIVEECLTFCSRYMEGVETIFNRPTRTIEESTGVVSIVTLSNREWTQAHRYVLFNSENINHFREMHKRLMEDELRKGHHRISEAIIYKHHMEKFCSWFRCHLLNAGMGRKRPLKFVHVGEGSSRLRQTREEELEAGCTAEQARADASADGTQPPAMRRDRGLTVVQVGEGNGRSRQSVQEELDAAFAADQARGDASDDDETQPPDDVVQETPASNNLRKKRGNTLLTRIWSFPPNMKIEYSWTEIEKRWIIDPEIIQPADQMTWAMHQLGELRRNRRGKLKRKCYKDGALREDVIQSRPTWADEQEFIQLVDYWFHEDTRTLSSTNKRSRGKQKEIARSGPISFAQTADDMAKETGQAVERAVLFAKVYSTKEGHPVTPDVGEKIKQMNEILARGSSLQGSRREGILCDITASQLQSQGNTASN</sequence>
<reference evidence="3" key="1">
    <citation type="submission" date="2020-03" db="EMBL/GenBank/DDBJ databases">
        <title>Castanea mollissima Vanexum genome sequencing.</title>
        <authorList>
            <person name="Staton M."/>
        </authorList>
    </citation>
    <scope>NUCLEOTIDE SEQUENCE</scope>
    <source>
        <tissue evidence="3">Leaf</tissue>
    </source>
</reference>
<dbReference type="InterPro" id="IPR025452">
    <property type="entry name" value="DUF4218"/>
</dbReference>
<gene>
    <name evidence="3" type="ORF">CMV_012969</name>
</gene>
<protein>
    <recommendedName>
        <fullName evidence="2">DUF4218 domain-containing protein</fullName>
    </recommendedName>
</protein>
<dbReference type="PANTHER" id="PTHR48451:SF1">
    <property type="entry name" value="DUF4218 DOMAIN-CONTAINING PROTEIN"/>
    <property type="match status" value="1"/>
</dbReference>
<evidence type="ECO:0000259" key="2">
    <source>
        <dbReference type="Pfam" id="PF13960"/>
    </source>
</evidence>
<name>A0A8J4R9B6_9ROSI</name>
<comment type="caution">
    <text evidence="3">The sequence shown here is derived from an EMBL/GenBank/DDBJ whole genome shotgun (WGS) entry which is preliminary data.</text>
</comment>
<dbReference type="Pfam" id="PF13960">
    <property type="entry name" value="DUF4218"/>
    <property type="match status" value="1"/>
</dbReference>
<accession>A0A8J4R9B6</accession>
<feature type="region of interest" description="Disordered" evidence="1">
    <location>
        <begin position="215"/>
        <end position="247"/>
    </location>
</feature>
<feature type="region of interest" description="Disordered" evidence="1">
    <location>
        <begin position="148"/>
        <end position="188"/>
    </location>
</feature>
<proteinExistence type="predicted"/>
<organism evidence="3 4">
    <name type="scientific">Castanea mollissima</name>
    <name type="common">Chinese chestnut</name>
    <dbReference type="NCBI Taxonomy" id="60419"/>
    <lineage>
        <taxon>Eukaryota</taxon>
        <taxon>Viridiplantae</taxon>
        <taxon>Streptophyta</taxon>
        <taxon>Embryophyta</taxon>
        <taxon>Tracheophyta</taxon>
        <taxon>Spermatophyta</taxon>
        <taxon>Magnoliopsida</taxon>
        <taxon>eudicotyledons</taxon>
        <taxon>Gunneridae</taxon>
        <taxon>Pentapetalae</taxon>
        <taxon>rosids</taxon>
        <taxon>fabids</taxon>
        <taxon>Fagales</taxon>
        <taxon>Fagaceae</taxon>
        <taxon>Castanea</taxon>
    </lineage>
</organism>
<evidence type="ECO:0000313" key="3">
    <source>
        <dbReference type="EMBL" id="KAF3962525.1"/>
    </source>
</evidence>
<dbReference type="AlphaFoldDB" id="A0A8J4R9B6"/>
<dbReference type="EMBL" id="JRKL02001704">
    <property type="protein sequence ID" value="KAF3962525.1"/>
    <property type="molecule type" value="Genomic_DNA"/>
</dbReference>
<dbReference type="InterPro" id="IPR004252">
    <property type="entry name" value="Probable_transposase_24"/>
</dbReference>
<evidence type="ECO:0000313" key="4">
    <source>
        <dbReference type="Proteomes" id="UP000737018"/>
    </source>
</evidence>
<keyword evidence="4" id="KW-1185">Reference proteome</keyword>
<dbReference type="Pfam" id="PF03004">
    <property type="entry name" value="Transposase_24"/>
    <property type="match status" value="1"/>
</dbReference>